<keyword evidence="5" id="KW-0964">Secreted</keyword>
<keyword evidence="10" id="KW-0969">Cilium</keyword>
<evidence type="ECO:0000256" key="1">
    <source>
        <dbReference type="ARBA" id="ARBA00004117"/>
    </source>
</evidence>
<keyword evidence="10" id="KW-0282">Flagellum</keyword>
<evidence type="ECO:0000256" key="5">
    <source>
        <dbReference type="ARBA" id="ARBA00022525"/>
    </source>
</evidence>
<dbReference type="RefSeq" id="WP_085863941.1">
    <property type="nucleotide sequence ID" value="NZ_FWFT01000002.1"/>
</dbReference>
<sequence length="481" mass="49696">MSITHSLSNALSGLTASARMAEVVSSNVANALTDGYGRRSVDLTSAVVGGRGAGVEIGGITRHVDRGIIADRRLADADLAASSTLVSTLSSLQDIVGQVGVEGSISSRITSVEAALVDAASDSSSEVRLTALANRLSELTDGLNTASGNIQRERERADASIASQVETLNASLEQLEQLNGDISYSINTGGDPSPLLDARQNVIDTISEIVPVRELQRENGRVALMTPEGQMLIDGRAKSFGFVENVVITPDMTLASGGLSGLTLDGSALEPDGIGRMAGGSLGASFAARDDVLVSAQAGLDDLAADLISRFQDNGLDGTIAPGGAGVLTDRGAAFLPANTTGLAGRISLNIAVDPNRGGAVTNLRDGVNATAPGPAGNSTLLRAMSDALSDPRASTLDPVTRGAAERAGEFEAGLGSQRLTFEAELGFQTARWSSLKEAEAADGVDTDYEMQMLLRIEQAYAANARVIQTVNSLMQRLMEI</sequence>
<evidence type="ECO:0000256" key="2">
    <source>
        <dbReference type="ARBA" id="ARBA00004613"/>
    </source>
</evidence>
<protein>
    <recommendedName>
        <fullName evidence="4">Flagellar hook-associated protein 1</fullName>
    </recommendedName>
</protein>
<dbReference type="Pfam" id="PF06429">
    <property type="entry name" value="Flg_bbr_C"/>
    <property type="match status" value="1"/>
</dbReference>
<evidence type="ECO:0000259" key="8">
    <source>
        <dbReference type="Pfam" id="PF06429"/>
    </source>
</evidence>
<evidence type="ECO:0000313" key="10">
    <source>
        <dbReference type="EMBL" id="SLN32187.1"/>
    </source>
</evidence>
<gene>
    <name evidence="10" type="primary">flgK</name>
    <name evidence="10" type="ORF">PSJ8397_01507</name>
</gene>
<evidence type="ECO:0000256" key="6">
    <source>
        <dbReference type="ARBA" id="ARBA00023143"/>
    </source>
</evidence>
<evidence type="ECO:0000256" key="3">
    <source>
        <dbReference type="ARBA" id="ARBA00009677"/>
    </source>
</evidence>
<dbReference type="InterPro" id="IPR053927">
    <property type="entry name" value="FlgK_helical"/>
</dbReference>
<keyword evidence="11" id="KW-1185">Reference proteome</keyword>
<keyword evidence="6" id="KW-0975">Bacterial flagellum</keyword>
<dbReference type="Pfam" id="PF00460">
    <property type="entry name" value="Flg_bb_rod"/>
    <property type="match status" value="1"/>
</dbReference>
<organism evidence="10 11">
    <name type="scientific">Pseudooctadecabacter jejudonensis</name>
    <dbReference type="NCBI Taxonomy" id="1391910"/>
    <lineage>
        <taxon>Bacteria</taxon>
        <taxon>Pseudomonadati</taxon>
        <taxon>Pseudomonadota</taxon>
        <taxon>Alphaproteobacteria</taxon>
        <taxon>Rhodobacterales</taxon>
        <taxon>Paracoccaceae</taxon>
        <taxon>Pseudooctadecabacter</taxon>
    </lineage>
</organism>
<reference evidence="10 11" key="1">
    <citation type="submission" date="2017-03" db="EMBL/GenBank/DDBJ databases">
        <authorList>
            <person name="Afonso C.L."/>
            <person name="Miller P.J."/>
            <person name="Scott M.A."/>
            <person name="Spackman E."/>
            <person name="Goraichik I."/>
            <person name="Dimitrov K.M."/>
            <person name="Suarez D.L."/>
            <person name="Swayne D.E."/>
        </authorList>
    </citation>
    <scope>NUCLEOTIDE SEQUENCE [LARGE SCALE GENOMIC DNA]</scope>
    <source>
        <strain evidence="10 11">CECT 8397</strain>
    </source>
</reference>
<dbReference type="NCBIfam" id="TIGR02492">
    <property type="entry name" value="flgK_ends"/>
    <property type="match status" value="1"/>
</dbReference>
<dbReference type="Pfam" id="PF22638">
    <property type="entry name" value="FlgK_D1"/>
    <property type="match status" value="1"/>
</dbReference>
<name>A0A1Y5S442_9RHOB</name>
<dbReference type="InterPro" id="IPR002371">
    <property type="entry name" value="FlgK"/>
</dbReference>
<dbReference type="PANTHER" id="PTHR30033:SF1">
    <property type="entry name" value="FLAGELLAR HOOK-ASSOCIATED PROTEIN 1"/>
    <property type="match status" value="1"/>
</dbReference>
<dbReference type="EMBL" id="FWFT01000002">
    <property type="protein sequence ID" value="SLN32187.1"/>
    <property type="molecule type" value="Genomic_DNA"/>
</dbReference>
<dbReference type="GO" id="GO:0044780">
    <property type="term" value="P:bacterial-type flagellum assembly"/>
    <property type="evidence" value="ECO:0007669"/>
    <property type="project" value="InterPro"/>
</dbReference>
<feature type="domain" description="Flagellar basal body rod protein N-terminal" evidence="7">
    <location>
        <begin position="8"/>
        <end position="36"/>
    </location>
</feature>
<accession>A0A1Y5S442</accession>
<dbReference type="PANTHER" id="PTHR30033">
    <property type="entry name" value="FLAGELLAR HOOK-ASSOCIATED PROTEIN 1"/>
    <property type="match status" value="1"/>
</dbReference>
<dbReference type="InterPro" id="IPR010930">
    <property type="entry name" value="Flg_bb/hook_C_dom"/>
</dbReference>
<evidence type="ECO:0000259" key="9">
    <source>
        <dbReference type="Pfam" id="PF22638"/>
    </source>
</evidence>
<dbReference type="Proteomes" id="UP000193623">
    <property type="component" value="Unassembled WGS sequence"/>
</dbReference>
<dbReference type="AlphaFoldDB" id="A0A1Y5S442"/>
<dbReference type="GO" id="GO:0005198">
    <property type="term" value="F:structural molecule activity"/>
    <property type="evidence" value="ECO:0007669"/>
    <property type="project" value="InterPro"/>
</dbReference>
<evidence type="ECO:0000313" key="11">
    <source>
        <dbReference type="Proteomes" id="UP000193623"/>
    </source>
</evidence>
<comment type="subcellular location">
    <subcellularLocation>
        <location evidence="1">Bacterial flagellum basal body</location>
    </subcellularLocation>
    <subcellularLocation>
        <location evidence="2">Secreted</location>
    </subcellularLocation>
</comment>
<feature type="domain" description="Flagellar hook-associated protein FlgK helical" evidence="9">
    <location>
        <begin position="90"/>
        <end position="313"/>
    </location>
</feature>
<feature type="domain" description="Flagellar basal-body/hook protein C-terminal" evidence="8">
    <location>
        <begin position="444"/>
        <end position="480"/>
    </location>
</feature>
<evidence type="ECO:0000259" key="7">
    <source>
        <dbReference type="Pfam" id="PF00460"/>
    </source>
</evidence>
<dbReference type="GO" id="GO:0005576">
    <property type="term" value="C:extracellular region"/>
    <property type="evidence" value="ECO:0007669"/>
    <property type="project" value="UniProtKB-SubCell"/>
</dbReference>
<comment type="similarity">
    <text evidence="3">Belongs to the flagella basal body rod proteins family.</text>
</comment>
<dbReference type="OrthoDB" id="7181295at2"/>
<dbReference type="GO" id="GO:0009424">
    <property type="term" value="C:bacterial-type flagellum hook"/>
    <property type="evidence" value="ECO:0007669"/>
    <property type="project" value="InterPro"/>
</dbReference>
<dbReference type="InterPro" id="IPR001444">
    <property type="entry name" value="Flag_bb_rod_N"/>
</dbReference>
<evidence type="ECO:0000256" key="4">
    <source>
        <dbReference type="ARBA" id="ARBA00016244"/>
    </source>
</evidence>
<proteinExistence type="inferred from homology"/>
<keyword evidence="10" id="KW-0966">Cell projection</keyword>
<dbReference type="GO" id="GO:0009425">
    <property type="term" value="C:bacterial-type flagellum basal body"/>
    <property type="evidence" value="ECO:0007669"/>
    <property type="project" value="UniProtKB-SubCell"/>
</dbReference>
<dbReference type="SUPFAM" id="SSF64518">
    <property type="entry name" value="Phase 1 flagellin"/>
    <property type="match status" value="1"/>
</dbReference>